<dbReference type="Gene3D" id="2.170.130.10">
    <property type="entry name" value="TonB-dependent receptor, plug domain"/>
    <property type="match status" value="1"/>
</dbReference>
<dbReference type="InterPro" id="IPR037066">
    <property type="entry name" value="Plug_dom_sf"/>
</dbReference>
<dbReference type="Proteomes" id="UP000076715">
    <property type="component" value="Unassembled WGS sequence"/>
</dbReference>
<dbReference type="InterPro" id="IPR041700">
    <property type="entry name" value="OMP_b-brl_3"/>
</dbReference>
<dbReference type="PANTHER" id="PTHR40980:SF3">
    <property type="entry name" value="TONB-DEPENDENT RECEPTOR-LIKE BETA-BARREL DOMAIN-CONTAINING PROTEIN"/>
    <property type="match status" value="1"/>
</dbReference>
<evidence type="ECO:0000259" key="2">
    <source>
        <dbReference type="Pfam" id="PF07715"/>
    </source>
</evidence>
<keyword evidence="1" id="KW-0732">Signal</keyword>
<dbReference type="RefSeq" id="WP_066309944.1">
    <property type="nucleotide sequence ID" value="NZ_LQRT01000002.1"/>
</dbReference>
<dbReference type="Pfam" id="PF14905">
    <property type="entry name" value="OMP_b-brl_3"/>
    <property type="match status" value="1"/>
</dbReference>
<evidence type="ECO:0000259" key="3">
    <source>
        <dbReference type="Pfam" id="PF14905"/>
    </source>
</evidence>
<feature type="domain" description="TonB-dependent receptor plug" evidence="2">
    <location>
        <begin position="130"/>
        <end position="220"/>
    </location>
</feature>
<dbReference type="Pfam" id="PF07715">
    <property type="entry name" value="Plug"/>
    <property type="match status" value="1"/>
</dbReference>
<name>A0A162DLV9_9FLAO</name>
<accession>A0A162DLV9</accession>
<feature type="chain" id="PRO_5007834015" description="Outer membrane protein beta-barrel domain-containing protein" evidence="1">
    <location>
        <begin position="20"/>
        <end position="812"/>
    </location>
</feature>
<dbReference type="InterPro" id="IPR013784">
    <property type="entry name" value="Carb-bd-like_fold"/>
</dbReference>
<evidence type="ECO:0008006" key="6">
    <source>
        <dbReference type="Google" id="ProtNLM"/>
    </source>
</evidence>
<keyword evidence="5" id="KW-1185">Reference proteome</keyword>
<gene>
    <name evidence="4" type="ORF">AWE51_02645</name>
</gene>
<evidence type="ECO:0000313" key="4">
    <source>
        <dbReference type="EMBL" id="KZS42358.1"/>
    </source>
</evidence>
<dbReference type="Pfam" id="PF13620">
    <property type="entry name" value="CarboxypepD_reg"/>
    <property type="match status" value="1"/>
</dbReference>
<sequence>MCKIFFTLIILLFTFSSHGQVSGRILNQSEMPIPFANTMLFASNSNTLYKGTITNDDGKFKIDDIKPGTYVLQVSLLSYQTWVSKPFTVSDIESIKQFPTITLLEEATSLSEVSIVAKKKLIEQTKEGNIINVQQSVLTKGSNALQVLERSPGVILDQRNNNFSLNGKSGTTIMINGKPMRMPTADLITMLSGMNADNIKSIELLTNPSARYDVDGTAGIINIVLIKNETLGTRGTFNTTSGYGIGPKQTTSFSLHHGHKKFNTYATYSFSYDDTFSQWSGIGSTENPTFGGTTFISFSSKTEQLNRSHNATAGIEYIVNENTYFGANILVNHANPTIITNNQGFYDFETDPYLEAQILLRGQGKWNNFTNSVFFETKKKTSTIGLSADYISYNNKTPNLVKSTYLDENGEEFIPDNDIYNTENRGINETDIKIGVLKADFKKTINNNFDLEMGIKGSLSKTKNQARIEILENNEFIIDDRFISNRQIDETIAATYGILNHKINTTITAQFGMRYEYWKRSFDDTSLDRNFGKLFPSVFLTKTISDTQNINLVYTKRITRPNYSDLASYLSYNSPTSVFSGNPQLLPAISNTVSLSYTYKSTNYSIAFTNEDNPIARFQVEEDPISDLAVIAPQNLQYQNSLDFQINKPFKFNNWFNLNLNGTIGLREFKILHTPQPFTHDYIHFNLNGNQTINFPKQLSFELSGWYTSNHFNGSSKVFGFGSLNMGVKKEFKNGSTLQFSITDVLESITIKSKIGTLTTEAYNNIFDVEYSPESTNSRIFRLSYSYTFGNKKVRSTKQNTNANEEKSRIQE</sequence>
<dbReference type="GO" id="GO:0030246">
    <property type="term" value="F:carbohydrate binding"/>
    <property type="evidence" value="ECO:0007669"/>
    <property type="project" value="InterPro"/>
</dbReference>
<dbReference type="AlphaFoldDB" id="A0A162DLV9"/>
<comment type="caution">
    <text evidence="4">The sequence shown here is derived from an EMBL/GenBank/DDBJ whole genome shotgun (WGS) entry which is preliminary data.</text>
</comment>
<dbReference type="SUPFAM" id="SSF49452">
    <property type="entry name" value="Starch-binding domain-like"/>
    <property type="match status" value="1"/>
</dbReference>
<organism evidence="4 5">
    <name type="scientific">Aquimarina aggregata</name>
    <dbReference type="NCBI Taxonomy" id="1642818"/>
    <lineage>
        <taxon>Bacteria</taxon>
        <taxon>Pseudomonadati</taxon>
        <taxon>Bacteroidota</taxon>
        <taxon>Flavobacteriia</taxon>
        <taxon>Flavobacteriales</taxon>
        <taxon>Flavobacteriaceae</taxon>
        <taxon>Aquimarina</taxon>
    </lineage>
</organism>
<dbReference type="OrthoDB" id="8764943at2"/>
<dbReference type="STRING" id="1642818.AWE51_02645"/>
<reference evidence="4 5" key="1">
    <citation type="submission" date="2016-01" db="EMBL/GenBank/DDBJ databases">
        <title>The draft genome sequence of Aquimarina sp. RZW4-3-2.</title>
        <authorList>
            <person name="Wang Y."/>
        </authorList>
    </citation>
    <scope>NUCLEOTIDE SEQUENCE [LARGE SCALE GENOMIC DNA]</scope>
    <source>
        <strain evidence="4 5">RZW4-3-2</strain>
    </source>
</reference>
<feature type="domain" description="Outer membrane protein beta-barrel" evidence="3">
    <location>
        <begin position="377"/>
        <end position="787"/>
    </location>
</feature>
<dbReference type="InterPro" id="IPR012910">
    <property type="entry name" value="Plug_dom"/>
</dbReference>
<evidence type="ECO:0000256" key="1">
    <source>
        <dbReference type="SAM" id="SignalP"/>
    </source>
</evidence>
<evidence type="ECO:0000313" key="5">
    <source>
        <dbReference type="Proteomes" id="UP000076715"/>
    </source>
</evidence>
<protein>
    <recommendedName>
        <fullName evidence="6">Outer membrane protein beta-barrel domain-containing protein</fullName>
    </recommendedName>
</protein>
<dbReference type="Gene3D" id="2.60.40.1120">
    <property type="entry name" value="Carboxypeptidase-like, regulatory domain"/>
    <property type="match status" value="1"/>
</dbReference>
<dbReference type="EMBL" id="LQRT01000002">
    <property type="protein sequence ID" value="KZS42358.1"/>
    <property type="molecule type" value="Genomic_DNA"/>
</dbReference>
<proteinExistence type="predicted"/>
<dbReference type="SUPFAM" id="SSF56935">
    <property type="entry name" value="Porins"/>
    <property type="match status" value="1"/>
</dbReference>
<feature type="signal peptide" evidence="1">
    <location>
        <begin position="1"/>
        <end position="19"/>
    </location>
</feature>
<dbReference type="PANTHER" id="PTHR40980">
    <property type="entry name" value="PLUG DOMAIN-CONTAINING PROTEIN"/>
    <property type="match status" value="1"/>
</dbReference>